<comment type="caution">
    <text evidence="2">The sequence shown here is derived from an EMBL/GenBank/DDBJ whole genome shotgun (WGS) entry which is preliminary data.</text>
</comment>
<accession>F9D6K1</accession>
<feature type="region of interest" description="Disordered" evidence="1">
    <location>
        <begin position="26"/>
        <end position="54"/>
    </location>
</feature>
<dbReference type="AlphaFoldDB" id="F9D6K1"/>
<evidence type="ECO:0000313" key="3">
    <source>
        <dbReference type="Proteomes" id="UP000007820"/>
    </source>
</evidence>
<organism evidence="2 3">
    <name type="scientific">Prevotella dentalis (strain ATCC 49559 / DSM 3688 / JCM 13448 / NCTC 12043 / ES 2772)</name>
    <name type="common">Mitsuokella dentalis</name>
    <dbReference type="NCBI Taxonomy" id="908937"/>
    <lineage>
        <taxon>Bacteria</taxon>
        <taxon>Pseudomonadati</taxon>
        <taxon>Bacteroidota</taxon>
        <taxon>Bacteroidia</taxon>
        <taxon>Bacteroidales</taxon>
        <taxon>Prevotellaceae</taxon>
        <taxon>Prevotella</taxon>
    </lineage>
</organism>
<gene>
    <name evidence="2" type="ORF">HMPREF9136_2479</name>
</gene>
<protein>
    <submittedName>
        <fullName evidence="2">Uncharacterized protein</fullName>
    </submittedName>
</protein>
<name>F9D6K1_PREDD</name>
<evidence type="ECO:0000256" key="1">
    <source>
        <dbReference type="SAM" id="MobiDB-lite"/>
    </source>
</evidence>
<feature type="compositionally biased region" description="Polar residues" evidence="1">
    <location>
        <begin position="26"/>
        <end position="35"/>
    </location>
</feature>
<feature type="compositionally biased region" description="Polar residues" evidence="1">
    <location>
        <begin position="44"/>
        <end position="54"/>
    </location>
</feature>
<dbReference type="EMBL" id="AFPW01000047">
    <property type="protein sequence ID" value="EGQ11918.1"/>
    <property type="molecule type" value="Genomic_DNA"/>
</dbReference>
<proteinExistence type="predicted"/>
<reference evidence="2 3" key="1">
    <citation type="submission" date="2011-04" db="EMBL/GenBank/DDBJ databases">
        <authorList>
            <person name="Muzny D."/>
            <person name="Qin X."/>
            <person name="Deng J."/>
            <person name="Jiang H."/>
            <person name="Liu Y."/>
            <person name="Qu J."/>
            <person name="Song X.-Z."/>
            <person name="Zhang L."/>
            <person name="Thornton R."/>
            <person name="Coyle M."/>
            <person name="Francisco L."/>
            <person name="Jackson L."/>
            <person name="Javaid M."/>
            <person name="Korchina V."/>
            <person name="Kovar C."/>
            <person name="Mata R."/>
            <person name="Mathew T."/>
            <person name="Ngo R."/>
            <person name="Nguyen L."/>
            <person name="Nguyen N."/>
            <person name="Okwuonu G."/>
            <person name="Ongeri F."/>
            <person name="Pham C."/>
            <person name="Simmons D."/>
            <person name="Wilczek-Boney K."/>
            <person name="Hale W."/>
            <person name="Jakkamsetti A."/>
            <person name="Pham P."/>
            <person name="Ruth R."/>
            <person name="San Lucas F."/>
            <person name="Warren J."/>
            <person name="Zhang J."/>
            <person name="Zhao Z."/>
            <person name="Zhou C."/>
            <person name="Zhu D."/>
            <person name="Lee S."/>
            <person name="Bess C."/>
            <person name="Blankenburg K."/>
            <person name="Forbes L."/>
            <person name="Fu Q."/>
            <person name="Gubbala S."/>
            <person name="Hirani K."/>
            <person name="Jayaseelan J.C."/>
            <person name="Lara F."/>
            <person name="Munidasa M."/>
            <person name="Palculict T."/>
            <person name="Patil S."/>
            <person name="Pu L.-L."/>
            <person name="Saada N."/>
            <person name="Tang L."/>
            <person name="Weissenberger G."/>
            <person name="Zhu Y."/>
            <person name="Hemphill L."/>
            <person name="Shang Y."/>
            <person name="Youmans B."/>
            <person name="Ayvaz T."/>
            <person name="Ross M."/>
            <person name="Santibanez J."/>
            <person name="Aqrawi P."/>
            <person name="Gross S."/>
            <person name="Joshi V."/>
            <person name="Fowler G."/>
            <person name="Nazareth L."/>
            <person name="Reid J."/>
            <person name="Worley K."/>
            <person name="Petrosino J."/>
            <person name="Highlander S."/>
            <person name="Gibbs R."/>
        </authorList>
    </citation>
    <scope>NUCLEOTIDE SEQUENCE [LARGE SCALE GENOMIC DNA]</scope>
    <source>
        <strain evidence="2 3">DSM 3688</strain>
    </source>
</reference>
<sequence length="54" mass="5803">MTGRAHGKQGWFATNATDEMQMVLPSTSAQQQINTLPAPPVPLTDSTDFTDAAR</sequence>
<evidence type="ECO:0000313" key="2">
    <source>
        <dbReference type="EMBL" id="EGQ11918.1"/>
    </source>
</evidence>
<dbReference type="Proteomes" id="UP000007820">
    <property type="component" value="Unassembled WGS sequence"/>
</dbReference>